<dbReference type="FunFam" id="2.60.40.60:FF:000039">
    <property type="entry name" value="FAT atypical cadherin 3"/>
    <property type="match status" value="1"/>
</dbReference>
<dbReference type="FunFam" id="2.60.40.60:FF:000116">
    <property type="entry name" value="Dachsous cadherin-related 2"/>
    <property type="match status" value="2"/>
</dbReference>
<evidence type="ECO:0000256" key="9">
    <source>
        <dbReference type="ARBA" id="ARBA00022989"/>
    </source>
</evidence>
<dbReference type="FunFam" id="2.60.40.60:FF:000020">
    <property type="entry name" value="Dachsous cadherin-related 1b"/>
    <property type="match status" value="4"/>
</dbReference>
<evidence type="ECO:0000313" key="19">
    <source>
        <dbReference type="Proteomes" id="UP000190648"/>
    </source>
</evidence>
<dbReference type="PANTHER" id="PTHR24028:SF328">
    <property type="entry name" value="CADHERIN-3"/>
    <property type="match status" value="1"/>
</dbReference>
<evidence type="ECO:0000256" key="15">
    <source>
        <dbReference type="SAM" id="Phobius"/>
    </source>
</evidence>
<feature type="signal peptide" evidence="16">
    <location>
        <begin position="1"/>
        <end position="22"/>
    </location>
</feature>
<keyword evidence="7 13" id="KW-0106">Calcium</keyword>
<comment type="subcellular location">
    <subcellularLocation>
        <location evidence="1">Cell membrane</location>
        <topology evidence="1">Single-pass membrane protein</topology>
    </subcellularLocation>
</comment>
<dbReference type="PROSITE" id="PS00232">
    <property type="entry name" value="CADHERIN_1"/>
    <property type="match status" value="8"/>
</dbReference>
<keyword evidence="11" id="KW-1015">Disulfide bond</keyword>
<dbReference type="SUPFAM" id="SSF49313">
    <property type="entry name" value="Cadherin-like"/>
    <property type="match status" value="20"/>
</dbReference>
<dbReference type="SMART" id="SM00112">
    <property type="entry name" value="CA"/>
    <property type="match status" value="20"/>
</dbReference>
<dbReference type="GO" id="GO:0007156">
    <property type="term" value="P:homophilic cell adhesion via plasma membrane adhesion molecules"/>
    <property type="evidence" value="ECO:0007669"/>
    <property type="project" value="InterPro"/>
</dbReference>
<dbReference type="InterPro" id="IPR050174">
    <property type="entry name" value="Protocadherin/Cadherin-CA"/>
</dbReference>
<dbReference type="FunFam" id="2.60.40.60:FF:000033">
    <property type="entry name" value="FAT atypical cadherin 1"/>
    <property type="match status" value="3"/>
</dbReference>
<keyword evidence="5 16" id="KW-0732">Signal</keyword>
<organism evidence="18 19">
    <name type="scientific">Patagioenas fasciata monilis</name>
    <dbReference type="NCBI Taxonomy" id="372326"/>
    <lineage>
        <taxon>Eukaryota</taxon>
        <taxon>Metazoa</taxon>
        <taxon>Chordata</taxon>
        <taxon>Craniata</taxon>
        <taxon>Vertebrata</taxon>
        <taxon>Euteleostomi</taxon>
        <taxon>Archelosauria</taxon>
        <taxon>Archosauria</taxon>
        <taxon>Dinosauria</taxon>
        <taxon>Saurischia</taxon>
        <taxon>Theropoda</taxon>
        <taxon>Coelurosauria</taxon>
        <taxon>Aves</taxon>
        <taxon>Neognathae</taxon>
        <taxon>Neoaves</taxon>
        <taxon>Columbimorphae</taxon>
        <taxon>Columbiformes</taxon>
        <taxon>Columbidae</taxon>
        <taxon>Patagioenas</taxon>
    </lineage>
</organism>
<keyword evidence="4 15" id="KW-0812">Transmembrane</keyword>
<name>A0A1V4IGA9_PATFA</name>
<dbReference type="GO" id="GO:0007163">
    <property type="term" value="P:establishment or maintenance of cell polarity"/>
    <property type="evidence" value="ECO:0007669"/>
    <property type="project" value="UniProtKB-ARBA"/>
</dbReference>
<evidence type="ECO:0000256" key="13">
    <source>
        <dbReference type="PROSITE-ProRule" id="PRU00043"/>
    </source>
</evidence>
<reference evidence="18 19" key="1">
    <citation type="submission" date="2016-02" db="EMBL/GenBank/DDBJ databases">
        <title>Band-tailed pigeon sequencing and assembly.</title>
        <authorList>
            <person name="Soares A.E."/>
            <person name="Novak B.J."/>
            <person name="Rice E.S."/>
            <person name="O'Connell B."/>
            <person name="Chang D."/>
            <person name="Weber S."/>
            <person name="Shapiro B."/>
        </authorList>
    </citation>
    <scope>NUCLEOTIDE SEQUENCE [LARGE SCALE GENOMIC DNA]</scope>
    <source>
        <strain evidence="18">BTP2013</strain>
        <tissue evidence="18">Blood</tissue>
    </source>
</reference>
<evidence type="ECO:0000256" key="3">
    <source>
        <dbReference type="ARBA" id="ARBA00022536"/>
    </source>
</evidence>
<evidence type="ECO:0000313" key="18">
    <source>
        <dbReference type="EMBL" id="OPJ58890.1"/>
    </source>
</evidence>
<feature type="domain" description="Cadherin" evidence="17">
    <location>
        <begin position="1994"/>
        <end position="2103"/>
    </location>
</feature>
<protein>
    <submittedName>
        <fullName evidence="18">Protocadherin Fat 4-like</fullName>
    </submittedName>
</protein>
<feature type="domain" description="Cadherin" evidence="17">
    <location>
        <begin position="955"/>
        <end position="1061"/>
    </location>
</feature>
<feature type="domain" description="Cadherin" evidence="17">
    <location>
        <begin position="1474"/>
        <end position="1579"/>
    </location>
</feature>
<keyword evidence="3" id="KW-0245">EGF-like domain</keyword>
<feature type="domain" description="Cadherin" evidence="17">
    <location>
        <begin position="1078"/>
        <end position="1167"/>
    </location>
</feature>
<dbReference type="InterPro" id="IPR015919">
    <property type="entry name" value="Cadherin-like_sf"/>
</dbReference>
<feature type="domain" description="Cadherin" evidence="17">
    <location>
        <begin position="1372"/>
        <end position="1473"/>
    </location>
</feature>
<evidence type="ECO:0000256" key="6">
    <source>
        <dbReference type="ARBA" id="ARBA00022737"/>
    </source>
</evidence>
<feature type="domain" description="Cadherin" evidence="17">
    <location>
        <begin position="643"/>
        <end position="744"/>
    </location>
</feature>
<feature type="domain" description="Cadherin" evidence="17">
    <location>
        <begin position="338"/>
        <end position="440"/>
    </location>
</feature>
<dbReference type="PROSITE" id="PS50268">
    <property type="entry name" value="CADHERIN_2"/>
    <property type="match status" value="19"/>
</dbReference>
<feature type="chain" id="PRO_5012212115" evidence="16">
    <location>
        <begin position="23"/>
        <end position="2512"/>
    </location>
</feature>
<accession>A0A1V4IGA9</accession>
<feature type="domain" description="Cadherin" evidence="17">
    <location>
        <begin position="1680"/>
        <end position="1784"/>
    </location>
</feature>
<feature type="domain" description="Cadherin" evidence="17">
    <location>
        <begin position="1889"/>
        <end position="1993"/>
    </location>
</feature>
<feature type="domain" description="Cadherin" evidence="17">
    <location>
        <begin position="441"/>
        <end position="642"/>
    </location>
</feature>
<evidence type="ECO:0000256" key="11">
    <source>
        <dbReference type="ARBA" id="ARBA00023157"/>
    </source>
</evidence>
<feature type="domain" description="Cadherin" evidence="17">
    <location>
        <begin position="1784"/>
        <end position="1888"/>
    </location>
</feature>
<keyword evidence="9 15" id="KW-1133">Transmembrane helix</keyword>
<evidence type="ECO:0000259" key="17">
    <source>
        <dbReference type="PROSITE" id="PS50268"/>
    </source>
</evidence>
<feature type="compositionally biased region" description="Polar residues" evidence="14">
    <location>
        <begin position="2456"/>
        <end position="2465"/>
    </location>
</feature>
<dbReference type="InterPro" id="IPR020894">
    <property type="entry name" value="Cadherin_CS"/>
</dbReference>
<evidence type="ECO:0000256" key="4">
    <source>
        <dbReference type="ARBA" id="ARBA00022692"/>
    </source>
</evidence>
<dbReference type="Proteomes" id="UP000190648">
    <property type="component" value="Unassembled WGS sequence"/>
</dbReference>
<feature type="domain" description="Cadherin" evidence="17">
    <location>
        <begin position="1168"/>
        <end position="1267"/>
    </location>
</feature>
<feature type="domain" description="Cadherin" evidence="17">
    <location>
        <begin position="853"/>
        <end position="954"/>
    </location>
</feature>
<dbReference type="GO" id="GO:0005509">
    <property type="term" value="F:calcium ion binding"/>
    <property type="evidence" value="ECO:0007669"/>
    <property type="project" value="UniProtKB-UniRule"/>
</dbReference>
<dbReference type="PRINTS" id="PR00205">
    <property type="entry name" value="CADHERIN"/>
</dbReference>
<dbReference type="Pfam" id="PF00028">
    <property type="entry name" value="Cadherin"/>
    <property type="match status" value="17"/>
</dbReference>
<evidence type="ECO:0000256" key="14">
    <source>
        <dbReference type="SAM" id="MobiDB-lite"/>
    </source>
</evidence>
<feature type="compositionally biased region" description="Basic and acidic residues" evidence="14">
    <location>
        <begin position="2472"/>
        <end position="2483"/>
    </location>
</feature>
<keyword evidence="2" id="KW-1003">Cell membrane</keyword>
<feature type="region of interest" description="Disordered" evidence="14">
    <location>
        <begin position="2456"/>
        <end position="2483"/>
    </location>
</feature>
<dbReference type="FunFam" id="2.60.40.60:FF:000104">
    <property type="entry name" value="cadherin-23 isoform X1"/>
    <property type="match status" value="1"/>
</dbReference>
<evidence type="ECO:0000256" key="16">
    <source>
        <dbReference type="SAM" id="SignalP"/>
    </source>
</evidence>
<feature type="domain" description="Cadherin" evidence="17">
    <location>
        <begin position="228"/>
        <end position="337"/>
    </location>
</feature>
<keyword evidence="19" id="KW-1185">Reference proteome</keyword>
<dbReference type="STRING" id="372326.A0A1V4IGA9"/>
<dbReference type="GO" id="GO:0005886">
    <property type="term" value="C:plasma membrane"/>
    <property type="evidence" value="ECO:0007669"/>
    <property type="project" value="UniProtKB-SubCell"/>
</dbReference>
<keyword evidence="12" id="KW-0325">Glycoprotein</keyword>
<dbReference type="CDD" id="cd11304">
    <property type="entry name" value="Cadherin_repeat"/>
    <property type="match status" value="20"/>
</dbReference>
<gene>
    <name evidence="18" type="ORF">AV530_000626</name>
</gene>
<feature type="transmembrane region" description="Helical" evidence="15">
    <location>
        <begin position="2313"/>
        <end position="2336"/>
    </location>
</feature>
<sequence length="2512" mass="274212">MALSRSLFFALIGWVTFIRLNAQQTTSINCDTTPDTITLSRFLDEYAGDIEWITNIPPNVNLTLREYLIPEHLQYVELVYNTGSNNATVRTHKPLDVDTIETNEIENPRDLILEDVNDNSPQFLQSHYNTTVSEVSAIHFTVIKVEAVDNDFSPFFSVVTYSLWGPDSDYFYIREGDGNIMVNKTLDYNKVNVFNLTVQAKEKLGNNSDTASLLINVQDYDTLNPYFSQAVYDGKISENQLGPLAMLPEKILAQDGDTGINEKVIYSIKLVKPAAYSDNFLINADTGVLEVTTAVDREECPFLVVGIQAAQQDNIFKIADATVLVTIEDMNDNPPVLSQSSYNVSIPENFPNGMEVLQITATDRDEGGFQGTFILTPADSPFQLSEAGILTVRNSTLLDRERIPSVHLQVTARDHLPPYDEVHSPINIVLLDENDNSPTFRNTPYKQDIFTNMTAGMSILQVAADDPDDGINGEISFNLAGGNEDGFFELDTSTGQISLKTVIPLGLNELKNFVLWITAIDGGTIPRSSSVPVEIFAVGNSRVQFIQKTYNVSVEEELVSPVEVVRVEYESLYPHIPVTFQVLTESATFDIDANGVISTKDKLDYESKNNYILNISLSDGNATDYATVFIRVTDVNDNSPVFSSISTTVTVLENAPAGTSVARVSATDADAGFNGLVVYTLKGGEGKMDIDTSGLILLEKELDREKQGFYNLTVIASDQGQPSLATALNLTVVVDDVNDNPPVFSSNRYEVSVPEDEALERALLTVSATDLDAGANALVTYRIVSQQPPTSSPVFLVDLSTGQLSLSQQLDYETTKQFEVELEASDGGQPSLSATTLVVIHVLDVNDNPPEFNQAAYDISVFENLQKGSPIYTFSVTDKDEAGFSQGYFIHNSTLLTVDIPGTLSLRNDSELDRETTSGFTLQVWAVDAETNGLSSSALFHITVLDVNDNNPEFEMQPYSFAILEGDYTSGTPATVGHVTATDLDEGENARITYYLSAEDGDNPYSIQQDGTILANGFVDREAKETYELLLVASDNGVPQRQNFTYVSIQVLDVNDNPPRFTRAHYSANVRVATAKEGASVLSVSATDLDLGNNSVISYSLLNQSDDFHINNRTGEITLSSNLDHITADTVVMLIVIAADHGVPQLTSNASVTLYLLVNDASFGLAFDSSSYEFSIAENEPSGAAVGSVTALPGSIAVQVTYSLKSHSDKFSIGDQGDIVALASLDREEVDLYSLIVEAVDSVVPPNTAVALVTVRVNDINDNAPVFSTLIQTELSVPENEASLDLGVFSATDLDIGDNALISYSLQDDFAGIFHINSSTGELMTKKPLDREMVDSYELKIIAADSGRPSQSASLVLRITVEDVNDNPPVFPQKSYSVTVKENEPPHVILSAAATDEDIGYNAIIHYTIIGETSLFLVGELSGNITTLQPLDYESHSQYTFILKAFNPGEPHLQDTANITVTVEDVNEEGPIFEKPSYQQFLLDNSTAGTLVVDINARDESKGYDEGIFYNISGGNSEGLFSLSSATGELRLTRDLTEQTDPVYYSLNITATDSGLPPLSTSVKVTVVIAPVSVSFPVFSEEAYRPAPLSEKAPPDTFVVQISVLYTGPVIYSIVSGDEQGYFIINSSTGIVKTRQNLKPEDFPVVFNVQATDASTTNIFREASVYVEVIDENDFSPVFPSSLLEESLEENLPATQIVQLQAQDSDTGRNGLLTYGILSADARKFRIDAATGILYSTAPFDYEEEPTEYQVVIYAEDDGIPEKKRGYCTVVIKIIDVNDWPPVFDPVTEFSVNENAPVGFVVGKVTATDRDTGDNAFVLYSLTGGGGNIFEIDEINGDIKIKNSPDYETMDKYNLTVNAVNSKSAPFHQATTHVAVLVIDVNDNAPVFAQNSYSASINMINPVGAHVITVSATDQDQGENGLIEYSILPDRDLSPFFLIEDAREGKIITTGNLSASGEIHLTVMAKDKGSPALNATAIITINVLDNRPFVPRFNESEIRVSVLENTGVDYLIYGFTVVETLGKPIHYTVASGNEKGHFRLDPESGELRTAINLNYEEVSQYVILIEANDNFSSVAEVQSSGLFAQNVAMLTISVQDVNEAPVFLNNAYSARIPNSVPYKYSVITVQATDPDSGDNGLLLYSLVDSQTNEFDIDENTGQIFTVSVAGKAGTFHLEVQATDQGTTRLTARTTVNITVDSSSSNNIVVVTLNQKINVVERHIAEVKRVLEDKLEWNVYITDVYSSELERNARSSTDVSYVKIIAFDEANKEVPAEDVKRKLREQQSNIETELEKIFSTPVSAAIEEAPADPATPELIATIVLSVLLACTLVAFLVYAIFTIKRKRKYQQQYLVKKQADVIHGIANPCAMDENASLKSLEKPEHTNNVKTEIIAFSNMGDTKGGDAGKGVIEADEQCRYLDTLLLDYDSEREENAASGKAAEPTNVGSLPAAEFTTKQDSFLTDTNQESDLPVTPDPKKPAPEKELKGVKFSEVAVILDADSENNDPDDNDVFFHQ</sequence>
<feature type="domain" description="Cadherin" evidence="17">
    <location>
        <begin position="1595"/>
        <end position="1679"/>
    </location>
</feature>
<evidence type="ECO:0000256" key="12">
    <source>
        <dbReference type="ARBA" id="ARBA00023180"/>
    </source>
</evidence>
<feature type="domain" description="Cadherin" evidence="17">
    <location>
        <begin position="2104"/>
        <end position="2205"/>
    </location>
</feature>
<dbReference type="PANTHER" id="PTHR24028">
    <property type="entry name" value="CADHERIN-87A"/>
    <property type="match status" value="1"/>
</dbReference>
<proteinExistence type="predicted"/>
<evidence type="ECO:0000256" key="10">
    <source>
        <dbReference type="ARBA" id="ARBA00023136"/>
    </source>
</evidence>
<feature type="domain" description="Cadherin" evidence="17">
    <location>
        <begin position="1269"/>
        <end position="1371"/>
    </location>
</feature>
<evidence type="ECO:0000256" key="8">
    <source>
        <dbReference type="ARBA" id="ARBA00022889"/>
    </source>
</evidence>
<evidence type="ECO:0000256" key="5">
    <source>
        <dbReference type="ARBA" id="ARBA00022729"/>
    </source>
</evidence>
<evidence type="ECO:0000256" key="1">
    <source>
        <dbReference type="ARBA" id="ARBA00004162"/>
    </source>
</evidence>
<keyword evidence="6" id="KW-0677">Repeat</keyword>
<dbReference type="OrthoDB" id="6252479at2759"/>
<comment type="caution">
    <text evidence="18">The sequence shown here is derived from an EMBL/GenBank/DDBJ whole genome shotgun (WGS) entry which is preliminary data.</text>
</comment>
<feature type="domain" description="Cadherin" evidence="17">
    <location>
        <begin position="745"/>
        <end position="852"/>
    </location>
</feature>
<dbReference type="Gene3D" id="2.60.40.60">
    <property type="entry name" value="Cadherins"/>
    <property type="match status" value="20"/>
</dbReference>
<feature type="domain" description="Cadherin" evidence="17">
    <location>
        <begin position="124"/>
        <end position="227"/>
    </location>
</feature>
<evidence type="ECO:0000256" key="7">
    <source>
        <dbReference type="ARBA" id="ARBA00022837"/>
    </source>
</evidence>
<evidence type="ECO:0000256" key="2">
    <source>
        <dbReference type="ARBA" id="ARBA00022475"/>
    </source>
</evidence>
<keyword evidence="8" id="KW-0130">Cell adhesion</keyword>
<dbReference type="InterPro" id="IPR002126">
    <property type="entry name" value="Cadherin-like_dom"/>
</dbReference>
<dbReference type="EMBL" id="LSYS01009753">
    <property type="protein sequence ID" value="OPJ58890.1"/>
    <property type="molecule type" value="Genomic_DNA"/>
</dbReference>
<keyword evidence="10 15" id="KW-0472">Membrane</keyword>